<evidence type="ECO:0000313" key="1">
    <source>
        <dbReference type="EMBL" id="MTL94962.1"/>
    </source>
</evidence>
<dbReference type="EMBL" id="WMQV01000027">
    <property type="protein sequence ID" value="MTL94962.1"/>
    <property type="molecule type" value="Genomic_DNA"/>
</dbReference>
<gene>
    <name evidence="1" type="ORF">GMA64_10515</name>
</gene>
<dbReference type="GO" id="GO:0004803">
    <property type="term" value="F:transposase activity"/>
    <property type="evidence" value="ECO:0007669"/>
    <property type="project" value="InterPro"/>
</dbReference>
<dbReference type="InterPro" id="IPR009057">
    <property type="entry name" value="Homeodomain-like_sf"/>
</dbReference>
<name>A0A6G2CDY5_9FIRM</name>
<dbReference type="InterPro" id="IPR002514">
    <property type="entry name" value="Transposase_8"/>
</dbReference>
<accession>A0A6G2CDY5</accession>
<reference evidence="1" key="1">
    <citation type="journal article" date="2019" name="Nat. Med.">
        <title>A library of human gut bacterial isolates paired with longitudinal multiomics data enables mechanistic microbiome research.</title>
        <authorList>
            <person name="Poyet M."/>
            <person name="Groussin M."/>
            <person name="Gibbons S.M."/>
            <person name="Avila-Pacheco J."/>
            <person name="Jiang X."/>
            <person name="Kearney S.M."/>
            <person name="Perrotta A.R."/>
            <person name="Berdy B."/>
            <person name="Zhao S."/>
            <person name="Lieberman T.D."/>
            <person name="Swanson P.K."/>
            <person name="Smith M."/>
            <person name="Roesemann S."/>
            <person name="Alexander J.E."/>
            <person name="Rich S.A."/>
            <person name="Livny J."/>
            <person name="Vlamakis H."/>
            <person name="Clish C."/>
            <person name="Bullock K."/>
            <person name="Deik A."/>
            <person name="Scott J."/>
            <person name="Pierce K.A."/>
            <person name="Xavier R.J."/>
            <person name="Alm E.J."/>
        </authorList>
    </citation>
    <scope>NUCLEOTIDE SEQUENCE</scope>
    <source>
        <strain evidence="1">BIOML-A179</strain>
    </source>
</reference>
<protein>
    <submittedName>
        <fullName evidence="1">Transposase</fullName>
    </submittedName>
</protein>
<sequence length="86" mass="10237">MKKYNTEFKSMIVELYKTGRAVKDLSREYGVSEVTIYKWIKQLSPVTSIDDTEISLDEIKRMKQEMLRLQEENEILKKAMTIFARK</sequence>
<dbReference type="GO" id="GO:0006313">
    <property type="term" value="P:DNA transposition"/>
    <property type="evidence" value="ECO:0007669"/>
    <property type="project" value="InterPro"/>
</dbReference>
<dbReference type="Pfam" id="PF01527">
    <property type="entry name" value="HTH_Tnp_1"/>
    <property type="match status" value="1"/>
</dbReference>
<dbReference type="SUPFAM" id="SSF46689">
    <property type="entry name" value="Homeodomain-like"/>
    <property type="match status" value="1"/>
</dbReference>
<organism evidence="1">
    <name type="scientific">Turicibacter sanguinis</name>
    <dbReference type="NCBI Taxonomy" id="154288"/>
    <lineage>
        <taxon>Bacteria</taxon>
        <taxon>Bacillati</taxon>
        <taxon>Bacillota</taxon>
        <taxon>Erysipelotrichia</taxon>
        <taxon>Erysipelotrichales</taxon>
        <taxon>Turicibacteraceae</taxon>
        <taxon>Turicibacter</taxon>
    </lineage>
</organism>
<proteinExistence type="predicted"/>
<dbReference type="Gene3D" id="1.10.10.60">
    <property type="entry name" value="Homeodomain-like"/>
    <property type="match status" value="1"/>
</dbReference>
<dbReference type="AlphaFoldDB" id="A0A6G2CDY5"/>
<dbReference type="RefSeq" id="WP_129821741.1">
    <property type="nucleotide sequence ID" value="NZ_RCYV01000024.1"/>
</dbReference>
<comment type="caution">
    <text evidence="1">The sequence shown here is derived from an EMBL/GenBank/DDBJ whole genome shotgun (WGS) entry which is preliminary data.</text>
</comment>
<dbReference type="GO" id="GO:0003677">
    <property type="term" value="F:DNA binding"/>
    <property type="evidence" value="ECO:0007669"/>
    <property type="project" value="InterPro"/>
</dbReference>